<keyword evidence="4" id="KW-1185">Reference proteome</keyword>
<evidence type="ECO:0000259" key="2">
    <source>
        <dbReference type="PROSITE" id="PS51898"/>
    </source>
</evidence>
<reference evidence="4" key="1">
    <citation type="submission" date="2016-11" db="EMBL/GenBank/DDBJ databases">
        <authorList>
            <person name="Varghese N."/>
            <person name="Submissions S."/>
        </authorList>
    </citation>
    <scope>NUCLEOTIDE SEQUENCE [LARGE SCALE GENOMIC DNA]</scope>
    <source>
        <strain evidence="4">GAS401</strain>
    </source>
</reference>
<accession>A0A1M7UVR0</accession>
<name>A0A1M7UVR0_9BRAD</name>
<organism evidence="3 4">
    <name type="scientific">Bradyrhizobium erythrophlei</name>
    <dbReference type="NCBI Taxonomy" id="1437360"/>
    <lineage>
        <taxon>Bacteria</taxon>
        <taxon>Pseudomonadati</taxon>
        <taxon>Pseudomonadota</taxon>
        <taxon>Alphaproteobacteria</taxon>
        <taxon>Hyphomicrobiales</taxon>
        <taxon>Nitrobacteraceae</taxon>
        <taxon>Bradyrhizobium</taxon>
    </lineage>
</organism>
<dbReference type="InterPro" id="IPR002104">
    <property type="entry name" value="Integrase_catalytic"/>
</dbReference>
<dbReference type="InterPro" id="IPR013762">
    <property type="entry name" value="Integrase-like_cat_sf"/>
</dbReference>
<dbReference type="GO" id="GO:0003677">
    <property type="term" value="F:DNA binding"/>
    <property type="evidence" value="ECO:0007669"/>
    <property type="project" value="InterPro"/>
</dbReference>
<dbReference type="SUPFAM" id="SSF56349">
    <property type="entry name" value="DNA breaking-rejoining enzymes"/>
    <property type="match status" value="1"/>
</dbReference>
<dbReference type="Proteomes" id="UP000184096">
    <property type="component" value="Chromosome I"/>
</dbReference>
<protein>
    <submittedName>
        <fullName evidence="3">Site-specific recombinase XerD</fullName>
    </submittedName>
</protein>
<sequence>MSENGQYLTIRDGTWHYYRRVPSNYAHLDKRGSIKLSTKIKVANDRAGTKAGRIAARMNETHEAYWRSLVEQKAGEARRSYEDAVKLARSLGLDYLPPPVWAQQPISDVVTRIETAMVDGRMDDAALRKAILGGVEKPKIMLSNLFTEYEATQRTKIAKMSPDQLRKWTSAKKRAVDILIEQRDDKALDALTREDALAFADFWESRVIEDGISAATANKNITHIGGMIRAVNKRLQLRLDNVFAGTRIEGGRDGNRKPFAVEHIRDVILAHGQLAALNEEARDVVYIVMETGARPSEIINLSAARIVLDAPIPYIRIEAEGRLLKTEHSERDVPLAGMALDAMRRHPQGFPRYHDKGSNLSATLMKHFKARELLPTPKHSIYSFRHSFKDRLKAVECPEEMVDEMMGHAVGKPKYGDGYGLKLKLKYLQAIAFTVPLLVAA</sequence>
<dbReference type="AlphaFoldDB" id="A0A1M7UVR0"/>
<dbReference type="GO" id="GO:0015074">
    <property type="term" value="P:DNA integration"/>
    <property type="evidence" value="ECO:0007669"/>
    <property type="project" value="InterPro"/>
</dbReference>
<dbReference type="OrthoDB" id="9784724at2"/>
<keyword evidence="1" id="KW-0233">DNA recombination</keyword>
<evidence type="ECO:0000313" key="3">
    <source>
        <dbReference type="EMBL" id="SHN87121.1"/>
    </source>
</evidence>
<proteinExistence type="predicted"/>
<gene>
    <name evidence="3" type="ORF">SAMN05444170_7012</name>
</gene>
<evidence type="ECO:0000313" key="4">
    <source>
        <dbReference type="Proteomes" id="UP000184096"/>
    </source>
</evidence>
<dbReference type="Gene3D" id="1.10.443.10">
    <property type="entry name" value="Intergrase catalytic core"/>
    <property type="match status" value="1"/>
</dbReference>
<dbReference type="InterPro" id="IPR011010">
    <property type="entry name" value="DNA_brk_join_enz"/>
</dbReference>
<dbReference type="EMBL" id="LT670849">
    <property type="protein sequence ID" value="SHN87121.1"/>
    <property type="molecule type" value="Genomic_DNA"/>
</dbReference>
<dbReference type="RefSeq" id="WP_072825070.1">
    <property type="nucleotide sequence ID" value="NZ_LT670849.1"/>
</dbReference>
<feature type="domain" description="Tyr recombinase" evidence="2">
    <location>
        <begin position="254"/>
        <end position="433"/>
    </location>
</feature>
<evidence type="ECO:0000256" key="1">
    <source>
        <dbReference type="ARBA" id="ARBA00023172"/>
    </source>
</evidence>
<dbReference type="PROSITE" id="PS51898">
    <property type="entry name" value="TYR_RECOMBINASE"/>
    <property type="match status" value="1"/>
</dbReference>
<dbReference type="GO" id="GO:0006310">
    <property type="term" value="P:DNA recombination"/>
    <property type="evidence" value="ECO:0007669"/>
    <property type="project" value="UniProtKB-KW"/>
</dbReference>